<keyword evidence="3" id="KW-0804">Transcription</keyword>
<dbReference type="SUPFAM" id="SSF46689">
    <property type="entry name" value="Homeodomain-like"/>
    <property type="match status" value="1"/>
</dbReference>
<evidence type="ECO:0000313" key="5">
    <source>
        <dbReference type="EMBL" id="OHV42685.1"/>
    </source>
</evidence>
<dbReference type="EMBL" id="MAXA01000043">
    <property type="protein sequence ID" value="OHV42685.1"/>
    <property type="molecule type" value="Genomic_DNA"/>
</dbReference>
<dbReference type="Gene3D" id="1.10.10.60">
    <property type="entry name" value="Homeodomain-like"/>
    <property type="match status" value="1"/>
</dbReference>
<dbReference type="PRINTS" id="PR00032">
    <property type="entry name" value="HTHARAC"/>
</dbReference>
<evidence type="ECO:0000256" key="2">
    <source>
        <dbReference type="ARBA" id="ARBA00023125"/>
    </source>
</evidence>
<accession>A0A1S1RAX6</accession>
<dbReference type="GO" id="GO:0003700">
    <property type="term" value="F:DNA-binding transcription factor activity"/>
    <property type="evidence" value="ECO:0007669"/>
    <property type="project" value="InterPro"/>
</dbReference>
<dbReference type="PANTHER" id="PTHR11019">
    <property type="entry name" value="HTH-TYPE TRANSCRIPTIONAL REGULATOR NIMR"/>
    <property type="match status" value="1"/>
</dbReference>
<dbReference type="PANTHER" id="PTHR11019:SF199">
    <property type="entry name" value="HTH-TYPE TRANSCRIPTIONAL REGULATOR NIMR"/>
    <property type="match status" value="1"/>
</dbReference>
<keyword evidence="2" id="KW-0238">DNA-binding</keyword>
<dbReference type="InterPro" id="IPR014710">
    <property type="entry name" value="RmlC-like_jellyroll"/>
</dbReference>
<dbReference type="InterPro" id="IPR018060">
    <property type="entry name" value="HTH_AraC"/>
</dbReference>
<sequence>MTPAAATSPTLPVSANVRCEGDGGPVIRAGTYTLEVRDEVVTGWHSHDLHQMEYAFEGVVEVETATARYLLPPQQAVWIPAGTIHCSTWSNVKAVSVFFDPVMGLSAGERVRILAAAPVIREMVLYARRWPIKRTATEPMAEAFFDALAHLVVEWLDHETPLCLPTTPDPLVAAAMDYTNKHLADVSLPQLCAAIGTSERSLRRAFLAATDMSWRRYLLESRLLKAMALLAQDSQNQTIIAIALAVGFQSVSAFTRAFGQYTGETPTAYRQRVRG</sequence>
<reference evidence="6" key="1">
    <citation type="submission" date="2016-07" db="EMBL/GenBank/DDBJ databases">
        <title>Frankia sp. NRRL B-16219 Genome sequencing.</title>
        <authorList>
            <person name="Ghodhbane-Gtari F."/>
            <person name="Swanson E."/>
            <person name="Gueddou A."/>
            <person name="Louati M."/>
            <person name="Nouioui I."/>
            <person name="Hezbri K."/>
            <person name="Abebe-Akele F."/>
            <person name="Simpson S."/>
            <person name="Morris K."/>
            <person name="Thomas K."/>
            <person name="Gtari M."/>
            <person name="Tisa L.S."/>
        </authorList>
    </citation>
    <scope>NUCLEOTIDE SEQUENCE [LARGE SCALE GENOMIC DNA]</scope>
    <source>
        <strain evidence="6">NRRL B-16219</strain>
    </source>
</reference>
<dbReference type="InterPro" id="IPR018062">
    <property type="entry name" value="HTH_AraC-typ_CS"/>
</dbReference>
<dbReference type="InterPro" id="IPR020449">
    <property type="entry name" value="Tscrpt_reg_AraC-type_HTH"/>
</dbReference>
<gene>
    <name evidence="5" type="ORF">BBK14_31820</name>
</gene>
<protein>
    <submittedName>
        <fullName evidence="5">AraC family transcriptional regulator</fullName>
    </submittedName>
</protein>
<dbReference type="Proteomes" id="UP000179769">
    <property type="component" value="Unassembled WGS sequence"/>
</dbReference>
<comment type="caution">
    <text evidence="5">The sequence shown here is derived from an EMBL/GenBank/DDBJ whole genome shotgun (WGS) entry which is preliminary data.</text>
</comment>
<dbReference type="AlphaFoldDB" id="A0A1S1RAX6"/>
<keyword evidence="1" id="KW-0805">Transcription regulation</keyword>
<dbReference type="PROSITE" id="PS01124">
    <property type="entry name" value="HTH_ARAC_FAMILY_2"/>
    <property type="match status" value="1"/>
</dbReference>
<feature type="domain" description="HTH araC/xylS-type" evidence="4">
    <location>
        <begin position="173"/>
        <end position="272"/>
    </location>
</feature>
<dbReference type="SUPFAM" id="SSF51182">
    <property type="entry name" value="RmlC-like cupins"/>
    <property type="match status" value="1"/>
</dbReference>
<evidence type="ECO:0000256" key="1">
    <source>
        <dbReference type="ARBA" id="ARBA00023015"/>
    </source>
</evidence>
<keyword evidence="6" id="KW-1185">Reference proteome</keyword>
<dbReference type="Pfam" id="PF12833">
    <property type="entry name" value="HTH_18"/>
    <property type="match status" value="1"/>
</dbReference>
<dbReference type="Gene3D" id="2.60.120.10">
    <property type="entry name" value="Jelly Rolls"/>
    <property type="match status" value="1"/>
</dbReference>
<organism evidence="5 6">
    <name type="scientific">Parafrankia soli</name>
    <dbReference type="NCBI Taxonomy" id="2599596"/>
    <lineage>
        <taxon>Bacteria</taxon>
        <taxon>Bacillati</taxon>
        <taxon>Actinomycetota</taxon>
        <taxon>Actinomycetes</taxon>
        <taxon>Frankiales</taxon>
        <taxon>Frankiaceae</taxon>
        <taxon>Parafrankia</taxon>
    </lineage>
</organism>
<evidence type="ECO:0000313" key="6">
    <source>
        <dbReference type="Proteomes" id="UP000179769"/>
    </source>
</evidence>
<dbReference type="InterPro" id="IPR011051">
    <property type="entry name" value="RmlC_Cupin_sf"/>
</dbReference>
<dbReference type="InterPro" id="IPR009057">
    <property type="entry name" value="Homeodomain-like_sf"/>
</dbReference>
<evidence type="ECO:0000256" key="3">
    <source>
        <dbReference type="ARBA" id="ARBA00023163"/>
    </source>
</evidence>
<name>A0A1S1RAX6_9ACTN</name>
<evidence type="ECO:0000259" key="4">
    <source>
        <dbReference type="PROSITE" id="PS01124"/>
    </source>
</evidence>
<dbReference type="CDD" id="cd06124">
    <property type="entry name" value="cupin_NimR-like_N"/>
    <property type="match status" value="1"/>
</dbReference>
<dbReference type="GO" id="GO:0043565">
    <property type="term" value="F:sequence-specific DNA binding"/>
    <property type="evidence" value="ECO:0007669"/>
    <property type="project" value="InterPro"/>
</dbReference>
<dbReference type="PROSITE" id="PS00041">
    <property type="entry name" value="HTH_ARAC_FAMILY_1"/>
    <property type="match status" value="1"/>
</dbReference>
<proteinExistence type="predicted"/>
<dbReference type="SMART" id="SM00342">
    <property type="entry name" value="HTH_ARAC"/>
    <property type="match status" value="1"/>
</dbReference>